<comment type="cofactor">
    <cofactor evidence="12">
        <name>Mg(2+)</name>
        <dbReference type="ChEBI" id="CHEBI:18420"/>
    </cofactor>
    <text evidence="12">Requires a divalent cation, most likely magnesium in vivo, as an electrophilic catalyst to aid phosphoryl group transfer. It is the chelate of the metal and the nucleotide that is the actual substrate.</text>
</comment>
<keyword evidence="6 12" id="KW-0547">Nucleotide-binding</keyword>
<comment type="catalytic activity">
    <reaction evidence="12">
        <text>D-ribose + ATP = D-ribose 5-phosphate + ADP + H(+)</text>
        <dbReference type="Rhea" id="RHEA:13697"/>
        <dbReference type="ChEBI" id="CHEBI:15378"/>
        <dbReference type="ChEBI" id="CHEBI:30616"/>
        <dbReference type="ChEBI" id="CHEBI:47013"/>
        <dbReference type="ChEBI" id="CHEBI:78346"/>
        <dbReference type="ChEBI" id="CHEBI:456216"/>
        <dbReference type="EC" id="2.7.1.15"/>
    </reaction>
</comment>
<evidence type="ECO:0000256" key="6">
    <source>
        <dbReference type="ARBA" id="ARBA00022741"/>
    </source>
</evidence>
<dbReference type="Pfam" id="PF00294">
    <property type="entry name" value="PfkB"/>
    <property type="match status" value="1"/>
</dbReference>
<dbReference type="GO" id="GO:0005524">
    <property type="term" value="F:ATP binding"/>
    <property type="evidence" value="ECO:0007669"/>
    <property type="project" value="UniProtKB-UniRule"/>
</dbReference>
<reference evidence="15 16" key="1">
    <citation type="submission" date="2018-03" db="EMBL/GenBank/DDBJ databases">
        <title>Genome assembly of novel Miniimonas species PCH200.</title>
        <authorList>
            <person name="Thakur V."/>
            <person name="Kumar V."/>
            <person name="Singh D."/>
        </authorList>
    </citation>
    <scope>NUCLEOTIDE SEQUENCE [LARGE SCALE GENOMIC DNA]</scope>
    <source>
        <strain evidence="15 16">PCH200</strain>
    </source>
</reference>
<comment type="similarity">
    <text evidence="12">Belongs to the carbohydrate kinase PfkB family. Ribokinase subfamily.</text>
</comment>
<evidence type="ECO:0000313" key="15">
    <source>
        <dbReference type="EMBL" id="PWD50644.1"/>
    </source>
</evidence>
<dbReference type="PANTHER" id="PTHR10584:SF166">
    <property type="entry name" value="RIBOKINASE"/>
    <property type="match status" value="1"/>
</dbReference>
<keyword evidence="11 12" id="KW-0119">Carbohydrate metabolism</keyword>
<evidence type="ECO:0000256" key="4">
    <source>
        <dbReference type="ARBA" id="ARBA00022679"/>
    </source>
</evidence>
<feature type="binding site" evidence="12">
    <location>
        <position position="311"/>
    </location>
    <ligand>
        <name>K(+)</name>
        <dbReference type="ChEBI" id="CHEBI:29103"/>
    </ligand>
</feature>
<evidence type="ECO:0000256" key="11">
    <source>
        <dbReference type="ARBA" id="ARBA00023277"/>
    </source>
</evidence>
<feature type="binding site" evidence="12">
    <location>
        <position position="313"/>
    </location>
    <ligand>
        <name>K(+)</name>
        <dbReference type="ChEBI" id="CHEBI:29103"/>
    </ligand>
</feature>
<dbReference type="CDD" id="cd01174">
    <property type="entry name" value="ribokinase"/>
    <property type="match status" value="1"/>
</dbReference>
<evidence type="ECO:0000256" key="10">
    <source>
        <dbReference type="ARBA" id="ARBA00022958"/>
    </source>
</evidence>
<dbReference type="GO" id="GO:0019303">
    <property type="term" value="P:D-ribose catabolic process"/>
    <property type="evidence" value="ECO:0007669"/>
    <property type="project" value="UniProtKB-UniRule"/>
</dbReference>
<evidence type="ECO:0000256" key="7">
    <source>
        <dbReference type="ARBA" id="ARBA00022777"/>
    </source>
</evidence>
<evidence type="ECO:0000259" key="14">
    <source>
        <dbReference type="Pfam" id="PF00294"/>
    </source>
</evidence>
<organism evidence="15 16">
    <name type="scientific">Serinibacter arcticus</name>
    <dbReference type="NCBI Taxonomy" id="1655435"/>
    <lineage>
        <taxon>Bacteria</taxon>
        <taxon>Bacillati</taxon>
        <taxon>Actinomycetota</taxon>
        <taxon>Actinomycetes</taxon>
        <taxon>Micrococcales</taxon>
        <taxon>Beutenbergiaceae</taxon>
        <taxon>Serinibacter</taxon>
    </lineage>
</organism>
<feature type="binding site" evidence="12">
    <location>
        <begin position="12"/>
        <end position="14"/>
    </location>
    <ligand>
        <name>substrate</name>
    </ligand>
</feature>
<evidence type="ECO:0000256" key="2">
    <source>
        <dbReference type="ARBA" id="ARBA00012035"/>
    </source>
</evidence>
<feature type="binding site" evidence="12">
    <location>
        <position position="274"/>
    </location>
    <ligand>
        <name>K(+)</name>
        <dbReference type="ChEBI" id="CHEBI:29103"/>
    </ligand>
</feature>
<comment type="pathway">
    <text evidence="12">Carbohydrate metabolism; D-ribose degradation; D-ribose 5-phosphate from beta-D-ribopyranose: step 2/2.</text>
</comment>
<dbReference type="GO" id="GO:0046872">
    <property type="term" value="F:metal ion binding"/>
    <property type="evidence" value="ECO:0007669"/>
    <property type="project" value="UniProtKB-KW"/>
</dbReference>
<dbReference type="GO" id="GO:0005829">
    <property type="term" value="C:cytosol"/>
    <property type="evidence" value="ECO:0007669"/>
    <property type="project" value="TreeGrafter"/>
</dbReference>
<evidence type="ECO:0000256" key="1">
    <source>
        <dbReference type="ARBA" id="ARBA00005380"/>
    </source>
</evidence>
<dbReference type="GO" id="GO:0004747">
    <property type="term" value="F:ribokinase activity"/>
    <property type="evidence" value="ECO:0007669"/>
    <property type="project" value="UniProtKB-UniRule"/>
</dbReference>
<dbReference type="AlphaFoldDB" id="A0A2U1ZUI8"/>
<dbReference type="PROSITE" id="PS00584">
    <property type="entry name" value="PFKB_KINASES_2"/>
    <property type="match status" value="1"/>
</dbReference>
<protein>
    <recommendedName>
        <fullName evidence="3 12">Ribokinase</fullName>
        <shortName evidence="12">RK</shortName>
        <ecNumber evidence="2 12">2.7.1.15</ecNumber>
    </recommendedName>
</protein>
<evidence type="ECO:0000256" key="9">
    <source>
        <dbReference type="ARBA" id="ARBA00022842"/>
    </source>
</evidence>
<comment type="subunit">
    <text evidence="12">Homodimer.</text>
</comment>
<comment type="caution">
    <text evidence="12">Lacks conserved residue(s) required for the propagation of feature annotation.</text>
</comment>
<keyword evidence="5 12" id="KW-0479">Metal-binding</keyword>
<comment type="subcellular location">
    <subcellularLocation>
        <location evidence="12">Cytoplasm</location>
    </subcellularLocation>
</comment>
<accession>A0A2U1ZUI8</accession>
<gene>
    <name evidence="12" type="primary">rbsK</name>
    <name evidence="15" type="ORF">C8046_08240</name>
</gene>
<dbReference type="HAMAP" id="MF_01987">
    <property type="entry name" value="Ribokinase"/>
    <property type="match status" value="1"/>
</dbReference>
<keyword evidence="16" id="KW-1185">Reference proteome</keyword>
<evidence type="ECO:0000256" key="5">
    <source>
        <dbReference type="ARBA" id="ARBA00022723"/>
    </source>
</evidence>
<feature type="binding site" evidence="12">
    <location>
        <position position="317"/>
    </location>
    <ligand>
        <name>K(+)</name>
        <dbReference type="ChEBI" id="CHEBI:29103"/>
    </ligand>
</feature>
<dbReference type="SUPFAM" id="SSF53613">
    <property type="entry name" value="Ribokinase-like"/>
    <property type="match status" value="1"/>
</dbReference>
<feature type="active site" description="Proton acceptor" evidence="12">
    <location>
        <position position="278"/>
    </location>
</feature>
<dbReference type="PRINTS" id="PR00990">
    <property type="entry name" value="RIBOKINASE"/>
</dbReference>
<feature type="region of interest" description="Disordered" evidence="13">
    <location>
        <begin position="201"/>
        <end position="225"/>
    </location>
</feature>
<proteinExistence type="inferred from homology"/>
<feature type="binding site" evidence="12">
    <location>
        <position position="184"/>
    </location>
    <ligand>
        <name>ATP</name>
        <dbReference type="ChEBI" id="CHEBI:30616"/>
    </ligand>
</feature>
<comment type="similarity">
    <text evidence="1">Belongs to the carbohydrate kinase pfkB family.</text>
</comment>
<dbReference type="PANTHER" id="PTHR10584">
    <property type="entry name" value="SUGAR KINASE"/>
    <property type="match status" value="1"/>
</dbReference>
<evidence type="ECO:0000256" key="8">
    <source>
        <dbReference type="ARBA" id="ARBA00022840"/>
    </source>
</evidence>
<feature type="binding site" evidence="12">
    <location>
        <begin position="246"/>
        <end position="251"/>
    </location>
    <ligand>
        <name>ATP</name>
        <dbReference type="ChEBI" id="CHEBI:30616"/>
    </ligand>
</feature>
<dbReference type="InterPro" id="IPR002173">
    <property type="entry name" value="Carboh/pur_kinase_PfkB_CS"/>
</dbReference>
<dbReference type="InterPro" id="IPR002139">
    <property type="entry name" value="Ribo/fructo_kinase"/>
</dbReference>
<evidence type="ECO:0000313" key="16">
    <source>
        <dbReference type="Proteomes" id="UP000245166"/>
    </source>
</evidence>
<dbReference type="Proteomes" id="UP000245166">
    <property type="component" value="Unassembled WGS sequence"/>
</dbReference>
<feature type="binding site" evidence="12">
    <location>
        <position position="278"/>
    </location>
    <ligand>
        <name>substrate</name>
    </ligand>
</feature>
<comment type="caution">
    <text evidence="15">The sequence shown here is derived from an EMBL/GenBank/DDBJ whole genome shotgun (WGS) entry which is preliminary data.</text>
</comment>
<dbReference type="InterPro" id="IPR011611">
    <property type="entry name" value="PfkB_dom"/>
</dbReference>
<dbReference type="EMBL" id="PYHR01000002">
    <property type="protein sequence ID" value="PWD50644.1"/>
    <property type="molecule type" value="Genomic_DNA"/>
</dbReference>
<dbReference type="UniPathway" id="UPA00916">
    <property type="reaction ID" value="UER00889"/>
</dbReference>
<feature type="binding site" evidence="12">
    <location>
        <position position="308"/>
    </location>
    <ligand>
        <name>K(+)</name>
        <dbReference type="ChEBI" id="CHEBI:29103"/>
    </ligand>
</feature>
<dbReference type="OrthoDB" id="9775849at2"/>
<keyword evidence="12" id="KW-0963">Cytoplasm</keyword>
<dbReference type="EC" id="2.7.1.15" evidence="2 12"/>
<feature type="binding site" evidence="12">
    <location>
        <position position="140"/>
    </location>
    <ligand>
        <name>substrate</name>
    </ligand>
</feature>
<keyword evidence="9 12" id="KW-0460">Magnesium</keyword>
<dbReference type="Gene3D" id="3.40.1190.20">
    <property type="match status" value="1"/>
</dbReference>
<feature type="binding site" evidence="12">
    <location>
        <begin position="40"/>
        <end position="44"/>
    </location>
    <ligand>
        <name>substrate</name>
    </ligand>
</feature>
<dbReference type="InterPro" id="IPR011877">
    <property type="entry name" value="Ribokinase"/>
</dbReference>
<comment type="activity regulation">
    <text evidence="12">Activated by a monovalent cation that binds near, but not in, the active site. The most likely occupant of the site in vivo is potassium. Ion binding induces a conformational change that may alter substrate affinity.</text>
</comment>
<evidence type="ECO:0000256" key="12">
    <source>
        <dbReference type="HAMAP-Rule" id="MF_01987"/>
    </source>
</evidence>
<dbReference type="InterPro" id="IPR029056">
    <property type="entry name" value="Ribokinase-like"/>
</dbReference>
<evidence type="ECO:0000256" key="13">
    <source>
        <dbReference type="SAM" id="MobiDB-lite"/>
    </source>
</evidence>
<feature type="binding site" evidence="12">
    <location>
        <begin position="277"/>
        <end position="278"/>
    </location>
    <ligand>
        <name>ATP</name>
        <dbReference type="ChEBI" id="CHEBI:30616"/>
    </ligand>
</feature>
<keyword evidence="8 12" id="KW-0067">ATP-binding</keyword>
<evidence type="ECO:0000256" key="3">
    <source>
        <dbReference type="ARBA" id="ARBA00016943"/>
    </source>
</evidence>
<feature type="binding site" evidence="12">
    <location>
        <position position="272"/>
    </location>
    <ligand>
        <name>K(+)</name>
        <dbReference type="ChEBI" id="CHEBI:29103"/>
    </ligand>
</feature>
<dbReference type="RefSeq" id="WP_109229025.1">
    <property type="nucleotide sequence ID" value="NZ_PYHR01000002.1"/>
</dbReference>
<keyword evidence="10 12" id="KW-0630">Potassium</keyword>
<name>A0A2U1ZUI8_9MICO</name>
<keyword evidence="7 12" id="KW-0418">Kinase</keyword>
<keyword evidence="4 12" id="KW-0808">Transferase</keyword>
<feature type="domain" description="Carbohydrate kinase PfkB" evidence="14">
    <location>
        <begin position="4"/>
        <end position="320"/>
    </location>
</feature>
<sequence length="326" mass="31435">MTSDVVVVGSVNVDLLLTVDRHPTPGETLLGGSGAQSAGGKGANQALAAARRGASTGLVGAVGDDAGAAVALARLTAAGVDLGGVATVPGPTGLAVVTLARDGENTIVVVPGANAAVSPAVVEAAAGTITAARVCVLQAEIPLASATAAARIAAAAGVRVVLNVAPAAALPLATLRLADPLVVNEHEAALVLGWAREAEGLSAGEPPSSPSSSSPSPTEGGEVTPEAGLDLARGLRELGIPGVVVTLGGAGAVGISSDGEWTVPGLRVAVVDTTGAGDAFVGALAASLARGAGLHEAARDATRVAAHAVQRLGAQDSYPEKDEPLP</sequence>
<comment type="function">
    <text evidence="12">Catalyzes the phosphorylation of ribose at O-5 in a reaction requiring ATP and magnesium. The resulting D-ribose-5-phosphate can then be used either for sythesis of nucleotides, histidine, and tryptophan, or as a component of the pentose phosphate pathway.</text>
</comment>